<protein>
    <submittedName>
        <fullName evidence="1">Uncharacterized protein</fullName>
    </submittedName>
</protein>
<dbReference type="Proteomes" id="UP000543554">
    <property type="component" value="Unassembled WGS sequence"/>
</dbReference>
<dbReference type="EMBL" id="JACJIB010000007">
    <property type="protein sequence ID" value="MBA8915048.1"/>
    <property type="molecule type" value="Genomic_DNA"/>
</dbReference>
<dbReference type="AlphaFoldDB" id="A0AA40S5T8"/>
<name>A0AA40S5T8_9HYPH</name>
<dbReference type="NCBIfam" id="NF041924">
    <property type="entry name" value="QatB"/>
    <property type="match status" value="1"/>
</dbReference>
<dbReference type="RefSeq" id="WP_162940499.1">
    <property type="nucleotide sequence ID" value="NZ_BPRF01000004.1"/>
</dbReference>
<gene>
    <name evidence="1" type="ORF">HNR51_004144</name>
</gene>
<evidence type="ECO:0000313" key="1">
    <source>
        <dbReference type="EMBL" id="MBA8915048.1"/>
    </source>
</evidence>
<evidence type="ECO:0000313" key="2">
    <source>
        <dbReference type="Proteomes" id="UP000543554"/>
    </source>
</evidence>
<dbReference type="InterPro" id="IPR049675">
    <property type="entry name" value="QatB"/>
</dbReference>
<proteinExistence type="predicted"/>
<accession>A0AA40S5T8</accession>
<sequence length="203" mass="21688">MSSYVKRTGGGATSTSRRMAAERSAVSSLADVLSRASAAPGGIREVVRTLNFGDLADRPIQDIYAALVDHICPPDGDLDDAHAREAYLEAVNEVMQDQPPDLEKPSAETVKDIVGKFIANAVNQRIVTAIGTGMITLPANPDEIRAVEKGLKDFVRGCVAEAMEEFGGDFREADLRPEIDAIFERAAEVLGDRGDEAAEGADE</sequence>
<comment type="caution">
    <text evidence="1">The sequence shown here is derived from an EMBL/GenBank/DDBJ whole genome shotgun (WGS) entry which is preliminary data.</text>
</comment>
<organism evidence="1 2">
    <name type="scientific">Methylorubrum thiocyanatum</name>
    <dbReference type="NCBI Taxonomy" id="47958"/>
    <lineage>
        <taxon>Bacteria</taxon>
        <taxon>Pseudomonadati</taxon>
        <taxon>Pseudomonadota</taxon>
        <taxon>Alphaproteobacteria</taxon>
        <taxon>Hyphomicrobiales</taxon>
        <taxon>Methylobacteriaceae</taxon>
        <taxon>Methylorubrum</taxon>
    </lineage>
</organism>
<keyword evidence="2" id="KW-1185">Reference proteome</keyword>
<reference evidence="1 2" key="1">
    <citation type="submission" date="2020-08" db="EMBL/GenBank/DDBJ databases">
        <title>Genomic Encyclopedia of Type Strains, Phase IV (KMG-IV): sequencing the most valuable type-strain genomes for metagenomic binning, comparative biology and taxonomic classification.</title>
        <authorList>
            <person name="Goeker M."/>
        </authorList>
    </citation>
    <scope>NUCLEOTIDE SEQUENCE [LARGE SCALE GENOMIC DNA]</scope>
    <source>
        <strain evidence="1 2">DSM 11490</strain>
    </source>
</reference>